<organism evidence="5 6">
    <name type="scientific">Noviherbaspirillum suwonense</name>
    <dbReference type="NCBI Taxonomy" id="1224511"/>
    <lineage>
        <taxon>Bacteria</taxon>
        <taxon>Pseudomonadati</taxon>
        <taxon>Pseudomonadota</taxon>
        <taxon>Betaproteobacteria</taxon>
        <taxon>Burkholderiales</taxon>
        <taxon>Oxalobacteraceae</taxon>
        <taxon>Noviherbaspirillum</taxon>
    </lineage>
</organism>
<dbReference type="PANTHER" id="PTHR42776:SF27">
    <property type="entry name" value="DIPEPTIDYL PEPTIDASE FAMILY MEMBER 6"/>
    <property type="match status" value="1"/>
</dbReference>
<dbReference type="SUPFAM" id="SSF82171">
    <property type="entry name" value="DPP6 N-terminal domain-like"/>
    <property type="match status" value="1"/>
</dbReference>
<dbReference type="InterPro" id="IPR029058">
    <property type="entry name" value="AB_hydrolase_fold"/>
</dbReference>
<feature type="domain" description="Peptidase S9 prolyl oligopeptidase catalytic" evidence="4">
    <location>
        <begin position="443"/>
        <end position="646"/>
    </location>
</feature>
<dbReference type="Pfam" id="PF00326">
    <property type="entry name" value="Peptidase_S9"/>
    <property type="match status" value="1"/>
</dbReference>
<evidence type="ECO:0000256" key="1">
    <source>
        <dbReference type="ARBA" id="ARBA00022801"/>
    </source>
</evidence>
<dbReference type="EMBL" id="FXUL01000025">
    <property type="protein sequence ID" value="SMP76996.1"/>
    <property type="molecule type" value="Genomic_DNA"/>
</dbReference>
<evidence type="ECO:0000313" key="5">
    <source>
        <dbReference type="EMBL" id="SMP76996.1"/>
    </source>
</evidence>
<dbReference type="RefSeq" id="WP_283444866.1">
    <property type="nucleotide sequence ID" value="NZ_FXUL01000025.1"/>
</dbReference>
<keyword evidence="5" id="KW-0645">Protease</keyword>
<keyword evidence="2" id="KW-0720">Serine protease</keyword>
<keyword evidence="1" id="KW-0378">Hydrolase</keyword>
<reference evidence="5 6" key="1">
    <citation type="submission" date="2017-05" db="EMBL/GenBank/DDBJ databases">
        <authorList>
            <person name="Varghese N."/>
            <person name="Submissions S."/>
        </authorList>
    </citation>
    <scope>NUCLEOTIDE SEQUENCE [LARGE SCALE GENOMIC DNA]</scope>
    <source>
        <strain evidence="5 6">DSM 26001</strain>
    </source>
</reference>
<accession>A0ABY1QRU1</accession>
<evidence type="ECO:0000259" key="4">
    <source>
        <dbReference type="Pfam" id="PF00326"/>
    </source>
</evidence>
<dbReference type="InterPro" id="IPR001375">
    <property type="entry name" value="Peptidase_S9_cat"/>
</dbReference>
<evidence type="ECO:0000256" key="2">
    <source>
        <dbReference type="ARBA" id="ARBA00022825"/>
    </source>
</evidence>
<dbReference type="GO" id="GO:0004177">
    <property type="term" value="F:aminopeptidase activity"/>
    <property type="evidence" value="ECO:0007669"/>
    <property type="project" value="UniProtKB-KW"/>
</dbReference>
<dbReference type="Gene3D" id="3.40.50.1820">
    <property type="entry name" value="alpha/beta hydrolase"/>
    <property type="match status" value="1"/>
</dbReference>
<dbReference type="InterPro" id="IPR011659">
    <property type="entry name" value="WD40"/>
</dbReference>
<dbReference type="PANTHER" id="PTHR42776">
    <property type="entry name" value="SERINE PEPTIDASE S9 FAMILY MEMBER"/>
    <property type="match status" value="1"/>
</dbReference>
<keyword evidence="6" id="KW-1185">Reference proteome</keyword>
<sequence length="658" mass="71767">MRTPFKVDDLYMHIKASEIDFAPDGNEVACTFRSVDRINDDYRYAIWSVPLDGRPPTQLTKGTGGTDKDPHWSPDGTSLAFISNRTGSYQLHTLPRNGGEASQVGNFAGGVSSFAWAPDGKSMLVTSGVSVDADLRGARSTAAPPHNTCAVEVAWKLPYKSDGVGFLLGREIRLFWLDIGTGNHVPLTDGAFDVLGVDISPDGQRVAYSRTREGRFAHCTELWVCDARGKEHRPLVQHLSTVATPAWSPDGRWIAFTGAEKEGEGQTTLWLHEVATGETTLFSTDNIEVAAGAVLHWTNGGRNIVFSQAHRGRHRLVSASLEDRSLKTLVAGDRQFGAYACCGDRLVYSVESPVLPSELWTLGPGDRAERQLTDMNPWWRERTALKLEVKTFKVPDGKGSSETIEGWLLRPADANGVGPLLNDAHGGPASYVLLDFDTNVFWQALCSRGWSVLALNAVGSSSYGREFCDRLAGHWGEYDLPQHLAAVASLRDEGVCDNRVAISGKSYGGFLSAWAIGHTDQFGAAVVMAPVGNIETHYGTSDGGYYADPFYLGTAPRFDREFARKLSPLQSVERSRTPTLFVQGKEDERCPKCQSEEMFVSLMRAGDTPTELVLYPGEGHAFLGEGKPSCRADAASRIVDWINRYACKDETHGAGPSI</sequence>
<protein>
    <submittedName>
        <fullName evidence="5">Dipeptidyl aminopeptidase/acylaminoacyl peptidase</fullName>
    </submittedName>
</protein>
<gene>
    <name evidence="5" type="ORF">SAMN06295970_12562</name>
</gene>
<name>A0ABY1QRU1_9BURK</name>
<keyword evidence="5" id="KW-0031">Aminopeptidase</keyword>
<dbReference type="Proteomes" id="UP001158049">
    <property type="component" value="Unassembled WGS sequence"/>
</dbReference>
<evidence type="ECO:0000256" key="3">
    <source>
        <dbReference type="SAM" id="MobiDB-lite"/>
    </source>
</evidence>
<dbReference type="SUPFAM" id="SSF53474">
    <property type="entry name" value="alpha/beta-Hydrolases"/>
    <property type="match status" value="1"/>
</dbReference>
<proteinExistence type="predicted"/>
<feature type="region of interest" description="Disordered" evidence="3">
    <location>
        <begin position="55"/>
        <end position="74"/>
    </location>
</feature>
<dbReference type="Gene3D" id="2.120.10.30">
    <property type="entry name" value="TolB, C-terminal domain"/>
    <property type="match status" value="2"/>
</dbReference>
<comment type="caution">
    <text evidence="5">The sequence shown here is derived from an EMBL/GenBank/DDBJ whole genome shotgun (WGS) entry which is preliminary data.</text>
</comment>
<evidence type="ECO:0000313" key="6">
    <source>
        <dbReference type="Proteomes" id="UP001158049"/>
    </source>
</evidence>
<dbReference type="InterPro" id="IPR011042">
    <property type="entry name" value="6-blade_b-propeller_TolB-like"/>
</dbReference>
<dbReference type="Pfam" id="PF07676">
    <property type="entry name" value="PD40"/>
    <property type="match status" value="3"/>
</dbReference>